<comment type="similarity">
    <text evidence="2">Belongs to the universal ribosomal protein uL30 family.</text>
</comment>
<dbReference type="GO" id="GO:0006412">
    <property type="term" value="P:translation"/>
    <property type="evidence" value="ECO:0007669"/>
    <property type="project" value="InterPro"/>
</dbReference>
<evidence type="ECO:0000313" key="13">
    <source>
        <dbReference type="Proteomes" id="UP000225706"/>
    </source>
</evidence>
<dbReference type="GO" id="GO:0015934">
    <property type="term" value="C:large ribosomal subunit"/>
    <property type="evidence" value="ECO:0007669"/>
    <property type="project" value="InterPro"/>
</dbReference>
<evidence type="ECO:0000256" key="4">
    <source>
        <dbReference type="ARBA" id="ARBA00022980"/>
    </source>
</evidence>
<dbReference type="AlphaFoldDB" id="A0A2B4S9C1"/>
<dbReference type="Pfam" id="PF00327">
    <property type="entry name" value="Ribosomal_L30"/>
    <property type="match status" value="1"/>
</dbReference>
<comment type="subcellular location">
    <subcellularLocation>
        <location evidence="1">Mitochondrion</location>
    </subcellularLocation>
</comment>
<dbReference type="Proteomes" id="UP000225706">
    <property type="component" value="Unassembled WGS sequence"/>
</dbReference>
<evidence type="ECO:0000256" key="2">
    <source>
        <dbReference type="ARBA" id="ARBA00007594"/>
    </source>
</evidence>
<feature type="chain" id="PRO_5012947946" description="Large ribosomal subunit protein uL30m" evidence="9">
    <location>
        <begin position="25"/>
        <end position="1073"/>
    </location>
</feature>
<dbReference type="CDD" id="cd01658">
    <property type="entry name" value="Ribosomal_L30"/>
    <property type="match status" value="1"/>
</dbReference>
<evidence type="ECO:0000256" key="7">
    <source>
        <dbReference type="ARBA" id="ARBA00035281"/>
    </source>
</evidence>
<feature type="domain" description="CATSPERG C-terminal" evidence="11">
    <location>
        <begin position="794"/>
        <end position="954"/>
    </location>
</feature>
<evidence type="ECO:0000259" key="10">
    <source>
        <dbReference type="Pfam" id="PF00327"/>
    </source>
</evidence>
<feature type="signal peptide" evidence="9">
    <location>
        <begin position="1"/>
        <end position="24"/>
    </location>
</feature>
<reference evidence="13" key="1">
    <citation type="journal article" date="2017" name="bioRxiv">
        <title>Comparative analysis of the genomes of Stylophora pistillata and Acropora digitifera provides evidence for extensive differences between species of corals.</title>
        <authorList>
            <person name="Voolstra C.R."/>
            <person name="Li Y."/>
            <person name="Liew Y.J."/>
            <person name="Baumgarten S."/>
            <person name="Zoccola D."/>
            <person name="Flot J.-F."/>
            <person name="Tambutte S."/>
            <person name="Allemand D."/>
            <person name="Aranda M."/>
        </authorList>
    </citation>
    <scope>NUCLEOTIDE SEQUENCE [LARGE SCALE GENOMIC DNA]</scope>
</reference>
<keyword evidence="3" id="KW-0809">Transit peptide</keyword>
<name>A0A2B4S9C1_STYPI</name>
<dbReference type="EMBL" id="LSMT01000157">
    <property type="protein sequence ID" value="PFX25178.1"/>
    <property type="molecule type" value="Genomic_DNA"/>
</dbReference>
<keyword evidence="13" id="KW-1185">Reference proteome</keyword>
<evidence type="ECO:0000256" key="8">
    <source>
        <dbReference type="ARBA" id="ARBA00035356"/>
    </source>
</evidence>
<dbReference type="PANTHER" id="PTHR14327:SF1">
    <property type="entry name" value="CATION CHANNEL SPERM-ASSOCIATED AUXILIARY SUBUNIT GAMMA"/>
    <property type="match status" value="1"/>
</dbReference>
<dbReference type="Pfam" id="PF22846">
    <property type="entry name" value="CATSPERG_C"/>
    <property type="match status" value="1"/>
</dbReference>
<evidence type="ECO:0000256" key="9">
    <source>
        <dbReference type="SAM" id="SignalP"/>
    </source>
</evidence>
<dbReference type="Gene3D" id="3.30.1390.20">
    <property type="entry name" value="Ribosomal protein L30, ferredoxin-like fold domain"/>
    <property type="match status" value="1"/>
</dbReference>
<dbReference type="OrthoDB" id="5956881at2759"/>
<organism evidence="12 13">
    <name type="scientific">Stylophora pistillata</name>
    <name type="common">Smooth cauliflower coral</name>
    <dbReference type="NCBI Taxonomy" id="50429"/>
    <lineage>
        <taxon>Eukaryota</taxon>
        <taxon>Metazoa</taxon>
        <taxon>Cnidaria</taxon>
        <taxon>Anthozoa</taxon>
        <taxon>Hexacorallia</taxon>
        <taxon>Scleractinia</taxon>
        <taxon>Astrocoeniina</taxon>
        <taxon>Pocilloporidae</taxon>
        <taxon>Stylophora</taxon>
    </lineage>
</organism>
<comment type="caution">
    <text evidence="12">The sequence shown here is derived from an EMBL/GenBank/DDBJ whole genome shotgun (WGS) entry which is preliminary data.</text>
</comment>
<dbReference type="InterPro" id="IPR005996">
    <property type="entry name" value="Ribosomal_uL30_bac-type"/>
</dbReference>
<dbReference type="GO" id="GO:0036128">
    <property type="term" value="C:CatSper complex"/>
    <property type="evidence" value="ECO:0007669"/>
    <property type="project" value="InterPro"/>
</dbReference>
<dbReference type="HAMAP" id="MF_01371_B">
    <property type="entry name" value="Ribosomal_uL30_B"/>
    <property type="match status" value="1"/>
</dbReference>
<sequence>MENWKYFAIFIVLVLVLSFTPCIASKKPCWWVLDAVKKENPSKPTFFIIPGGQYLLRIRVKCDDRIDSKMVRSLIMTGVNPIVSIEMEPFGLSEHKSRRFSLLISSLLVEMGDQEACGCYFINKTITNDRLTLHLDGFSYLVNNTRLGNRLGEEAQLPSIFHSVPINCVPNLSPNCVVGSLEMSNHVIFTSSEFEKMMFLKIQFGNTVKNRCAMRQSEALVEVKGALSLPDRVLINTGAGILELQANHSKIPAYVTSAENYSLVLDGCVSKMVGPVQSSIHTVTVLSLGDEQDKEKVFMAVLEKGKPANFTEQRDSSGKNVCQFLINLLDNAASYSCQVISGSISGVKTGSFVVLVMLETASTETFRVLPFEGSSMEWKALFHFPTLLQSLETESPNWQRIESNFTAEGSEVASLLSLTDISFTPVACESLFIWGNVLFFSPDGGTSIHWLKSFSGNSNITVFTSSMLDGTFAFLTDSQEVWVGQVGSPNVQRLHSSVRIKGLAPDLFGHNNSFIVSIFFDSSGRLQQIVADKDSDGNETLCVFRKEIPLGQTIFRQLFSQKREENIQKYKKSRIFSGSCLKKPFFDLKQLNRVERTCPFSRIAFEAKHDVLYTRKCFNKFEPTVYKAGGPVLNKTILGEFFSKVEQGVNSDCAGISREETPDVKDVLPDLIHLGRSEWYSFVFYLYLENEIQADTSLHSWSLEHLRASLHLSDATILNLTSRRSELVPQKAVRYEIWNSCLSCSTGYGRRGSIQGSYVMIVLLGCPAGRKIYFDPESSKNSSSKKHYCSAVHGVPCFYFYRDFLPVFKVLDLATGQVNQFDGKYYLKIVGGGPTYQSVTDYSQEEQIMYNYQTTSSMASLIWASKLKTLGDIPVFDSRTNGISWLCGTQSPCADFGPNFPGNAEYYFKLEFSNRIVDADSSNCDYTIRFLIRVHGLPPGSFNPSSVIVLGKAVVHKLHAVTQVRSCIGRPWWEKRTIKALGLGKLNQTVIQKNTTTINGTLRSVKHLLDIKPITIVNEESSREQRNGDEGLFLRQNGQFHLSKFQKFLEDNPNMEEFIKKRKKQQIWQRRRP</sequence>
<keyword evidence="9" id="KW-0732">Signal</keyword>
<keyword evidence="6" id="KW-0687">Ribonucleoprotein</keyword>
<dbReference type="InterPro" id="IPR028246">
    <property type="entry name" value="CATSPERG"/>
</dbReference>
<protein>
    <recommendedName>
        <fullName evidence="7">Large ribosomal subunit protein uL30m</fullName>
    </recommendedName>
    <alternativeName>
        <fullName evidence="8">39S ribosomal protein L30, mitochondrial</fullName>
    </alternativeName>
</protein>
<dbReference type="PANTHER" id="PTHR14327">
    <property type="entry name" value="CATION CHANNEL SPERM-ASSOCIATED PROTEIN SUBUNIT GAMMA"/>
    <property type="match status" value="1"/>
</dbReference>
<feature type="domain" description="Large ribosomal subunit protein uL30-like ferredoxin-like fold" evidence="10">
    <location>
        <begin position="960"/>
        <end position="1008"/>
    </location>
</feature>
<evidence type="ECO:0000256" key="1">
    <source>
        <dbReference type="ARBA" id="ARBA00004173"/>
    </source>
</evidence>
<dbReference type="SUPFAM" id="SSF55129">
    <property type="entry name" value="Ribosomal protein L30p/L7e"/>
    <property type="match status" value="1"/>
</dbReference>
<dbReference type="FunFam" id="3.30.1390.20:FF:000005">
    <property type="entry name" value="39S ribosomal protein L30, mitochondrial"/>
    <property type="match status" value="1"/>
</dbReference>
<dbReference type="GO" id="GO:0003735">
    <property type="term" value="F:structural constituent of ribosome"/>
    <property type="evidence" value="ECO:0007669"/>
    <property type="project" value="InterPro"/>
</dbReference>
<dbReference type="STRING" id="50429.A0A2B4S9C1"/>
<accession>A0A2B4S9C1</accession>
<dbReference type="GO" id="GO:0097228">
    <property type="term" value="C:sperm principal piece"/>
    <property type="evidence" value="ECO:0007669"/>
    <property type="project" value="InterPro"/>
</dbReference>
<keyword evidence="5" id="KW-0496">Mitochondrion</keyword>
<proteinExistence type="inferred from homology"/>
<dbReference type="InterPro" id="IPR053873">
    <property type="entry name" value="CATSPERG_C"/>
</dbReference>
<evidence type="ECO:0000259" key="11">
    <source>
        <dbReference type="Pfam" id="PF22846"/>
    </source>
</evidence>
<dbReference type="NCBIfam" id="TIGR01308">
    <property type="entry name" value="rpmD_bact"/>
    <property type="match status" value="1"/>
</dbReference>
<evidence type="ECO:0000256" key="5">
    <source>
        <dbReference type="ARBA" id="ARBA00023128"/>
    </source>
</evidence>
<dbReference type="InterPro" id="IPR036919">
    <property type="entry name" value="Ribo_uL30_ferredoxin-like_sf"/>
</dbReference>
<dbReference type="InterPro" id="IPR016082">
    <property type="entry name" value="Ribosomal_uL30_ferredoxin-like"/>
</dbReference>
<evidence type="ECO:0000256" key="3">
    <source>
        <dbReference type="ARBA" id="ARBA00022946"/>
    </source>
</evidence>
<dbReference type="GO" id="GO:0005743">
    <property type="term" value="C:mitochondrial inner membrane"/>
    <property type="evidence" value="ECO:0007669"/>
    <property type="project" value="UniProtKB-ARBA"/>
</dbReference>
<keyword evidence="4" id="KW-0689">Ribosomal protein</keyword>
<gene>
    <name evidence="12" type="primary">CATSPERG</name>
    <name evidence="12" type="ORF">AWC38_SpisGene10215</name>
</gene>
<evidence type="ECO:0000313" key="12">
    <source>
        <dbReference type="EMBL" id="PFX25178.1"/>
    </source>
</evidence>
<evidence type="ECO:0000256" key="6">
    <source>
        <dbReference type="ARBA" id="ARBA00023274"/>
    </source>
</evidence>